<evidence type="ECO:0000313" key="3">
    <source>
        <dbReference type="Proteomes" id="UP000266673"/>
    </source>
</evidence>
<comment type="caution">
    <text evidence="2">The sequence shown here is derived from an EMBL/GenBank/DDBJ whole genome shotgun (WGS) entry which is preliminary data.</text>
</comment>
<name>A0A397VK83_9GLOM</name>
<feature type="transmembrane region" description="Helical" evidence="1">
    <location>
        <begin position="61"/>
        <end position="81"/>
    </location>
</feature>
<feature type="transmembrane region" description="Helical" evidence="1">
    <location>
        <begin position="30"/>
        <end position="55"/>
    </location>
</feature>
<dbReference type="Proteomes" id="UP000266673">
    <property type="component" value="Unassembled WGS sequence"/>
</dbReference>
<organism evidence="2 3">
    <name type="scientific">Gigaspora rosea</name>
    <dbReference type="NCBI Taxonomy" id="44941"/>
    <lineage>
        <taxon>Eukaryota</taxon>
        <taxon>Fungi</taxon>
        <taxon>Fungi incertae sedis</taxon>
        <taxon>Mucoromycota</taxon>
        <taxon>Glomeromycotina</taxon>
        <taxon>Glomeromycetes</taxon>
        <taxon>Diversisporales</taxon>
        <taxon>Gigasporaceae</taxon>
        <taxon>Gigaspora</taxon>
    </lineage>
</organism>
<reference evidence="2 3" key="1">
    <citation type="submission" date="2018-06" db="EMBL/GenBank/DDBJ databases">
        <title>Comparative genomics reveals the genomic features of Rhizophagus irregularis, R. cerebriforme, R. diaphanum and Gigaspora rosea, and their symbiotic lifestyle signature.</title>
        <authorList>
            <person name="Morin E."/>
            <person name="San Clemente H."/>
            <person name="Chen E.C.H."/>
            <person name="De La Providencia I."/>
            <person name="Hainaut M."/>
            <person name="Kuo A."/>
            <person name="Kohler A."/>
            <person name="Murat C."/>
            <person name="Tang N."/>
            <person name="Roy S."/>
            <person name="Loubradou J."/>
            <person name="Henrissat B."/>
            <person name="Grigoriev I.V."/>
            <person name="Corradi N."/>
            <person name="Roux C."/>
            <person name="Martin F.M."/>
        </authorList>
    </citation>
    <scope>NUCLEOTIDE SEQUENCE [LARGE SCALE GENOMIC DNA]</scope>
    <source>
        <strain evidence="2 3">DAOM 194757</strain>
    </source>
</reference>
<evidence type="ECO:0000256" key="1">
    <source>
        <dbReference type="SAM" id="Phobius"/>
    </source>
</evidence>
<gene>
    <name evidence="2" type="ORF">C2G38_2078378</name>
</gene>
<keyword evidence="1" id="KW-0472">Membrane</keyword>
<keyword evidence="1" id="KW-0812">Transmembrane</keyword>
<dbReference type="AlphaFoldDB" id="A0A397VK83"/>
<proteinExistence type="predicted"/>
<keyword evidence="3" id="KW-1185">Reference proteome</keyword>
<protein>
    <submittedName>
        <fullName evidence="2">Uncharacterized protein</fullName>
    </submittedName>
</protein>
<keyword evidence="1" id="KW-1133">Transmembrane helix</keyword>
<evidence type="ECO:0000313" key="2">
    <source>
        <dbReference type="EMBL" id="RIB21419.1"/>
    </source>
</evidence>
<dbReference type="EMBL" id="QKWP01000362">
    <property type="protein sequence ID" value="RIB21419.1"/>
    <property type="molecule type" value="Genomic_DNA"/>
</dbReference>
<sequence length="84" mass="10053">MLNILESIVRNKFYYFMKVSRFHLFFKYKIVDIIISTLPFCSKLILEMLCVTWIAPTISDIWFEAFNTYTVIVITVLELIFSEK</sequence>
<accession>A0A397VK83</accession>